<protein>
    <submittedName>
        <fullName evidence="5">Methyl-accepting chemotaxis protein</fullName>
    </submittedName>
</protein>
<organism evidence="5 6">
    <name type="scientific">Spiribacter salinus</name>
    <dbReference type="NCBI Taxonomy" id="1335746"/>
    <lineage>
        <taxon>Bacteria</taxon>
        <taxon>Pseudomonadati</taxon>
        <taxon>Pseudomonadota</taxon>
        <taxon>Gammaproteobacteria</taxon>
        <taxon>Chromatiales</taxon>
        <taxon>Ectothiorhodospiraceae</taxon>
        <taxon>Spiribacter</taxon>
    </lineage>
</organism>
<evidence type="ECO:0000313" key="6">
    <source>
        <dbReference type="Proteomes" id="UP000315400"/>
    </source>
</evidence>
<keyword evidence="2" id="KW-0812">Transmembrane</keyword>
<evidence type="ECO:0000256" key="2">
    <source>
        <dbReference type="ARBA" id="ARBA00022692"/>
    </source>
</evidence>
<sequence>MSQQIAQAAEEQSAVANNINSNVEEISSVGRETAGNAEETLEASRELSELTSALHEQVERFRV</sequence>
<dbReference type="Gene3D" id="1.10.287.950">
    <property type="entry name" value="Methyl-accepting chemotaxis protein"/>
    <property type="match status" value="1"/>
</dbReference>
<accession>A0A540VBY0</accession>
<dbReference type="EMBL" id="VIFK01000427">
    <property type="protein sequence ID" value="TQE94270.1"/>
    <property type="molecule type" value="Genomic_DNA"/>
</dbReference>
<evidence type="ECO:0000256" key="1">
    <source>
        <dbReference type="ARBA" id="ARBA00004141"/>
    </source>
</evidence>
<proteinExistence type="predicted"/>
<dbReference type="Proteomes" id="UP000315400">
    <property type="component" value="Unassembled WGS sequence"/>
</dbReference>
<keyword evidence="4" id="KW-0472">Membrane</keyword>
<gene>
    <name evidence="5" type="ORF">FKY71_17705</name>
</gene>
<comment type="caution">
    <text evidence="5">The sequence shown here is derived from an EMBL/GenBank/DDBJ whole genome shotgun (WGS) entry which is preliminary data.</text>
</comment>
<dbReference type="AlphaFoldDB" id="A0A540VBY0"/>
<comment type="subcellular location">
    <subcellularLocation>
        <location evidence="1">Membrane</location>
        <topology evidence="1">Multi-pass membrane protein</topology>
    </subcellularLocation>
</comment>
<name>A0A540VBY0_9GAMM</name>
<dbReference type="PANTHER" id="PTHR32089">
    <property type="entry name" value="METHYL-ACCEPTING CHEMOTAXIS PROTEIN MCPB"/>
    <property type="match status" value="1"/>
</dbReference>
<dbReference type="GO" id="GO:0016020">
    <property type="term" value="C:membrane"/>
    <property type="evidence" value="ECO:0007669"/>
    <property type="project" value="UniProtKB-SubCell"/>
</dbReference>
<evidence type="ECO:0000313" key="5">
    <source>
        <dbReference type="EMBL" id="TQE94270.1"/>
    </source>
</evidence>
<evidence type="ECO:0000256" key="3">
    <source>
        <dbReference type="ARBA" id="ARBA00022989"/>
    </source>
</evidence>
<reference evidence="5 6" key="1">
    <citation type="submission" date="2019-06" db="EMBL/GenBank/DDBJ databases">
        <title>Metagenome assembled Genome of Spiribacter salinus SL48-SHIP from the microbial mat of Salt Lake 48 (Novosibirsk region, Russia).</title>
        <authorList>
            <person name="Shipova A."/>
            <person name="Rozanov A.S."/>
            <person name="Bryanskaya A.V."/>
            <person name="Peltek S.E."/>
        </authorList>
    </citation>
    <scope>NUCLEOTIDE SEQUENCE [LARGE SCALE GENOMIC DNA]</scope>
    <source>
        <strain evidence="5">SL48-SHIP-2</strain>
    </source>
</reference>
<dbReference type="PANTHER" id="PTHR32089:SF119">
    <property type="entry name" value="METHYL-ACCEPTING CHEMOTAXIS PROTEIN CTPL"/>
    <property type="match status" value="1"/>
</dbReference>
<dbReference type="SUPFAM" id="SSF58104">
    <property type="entry name" value="Methyl-accepting chemotaxis protein (MCP) signaling domain"/>
    <property type="match status" value="1"/>
</dbReference>
<evidence type="ECO:0000256" key="4">
    <source>
        <dbReference type="ARBA" id="ARBA00023136"/>
    </source>
</evidence>
<keyword evidence="3" id="KW-1133">Transmembrane helix</keyword>